<dbReference type="RefSeq" id="WP_148941175.1">
    <property type="nucleotide sequence ID" value="NZ_VTEI01000009.1"/>
</dbReference>
<dbReference type="Gene3D" id="3.10.450.50">
    <property type="match status" value="1"/>
</dbReference>
<comment type="caution">
    <text evidence="1">The sequence shown here is derived from an EMBL/GenBank/DDBJ whole genome shotgun (WGS) entry which is preliminary data.</text>
</comment>
<organism evidence="1 2">
    <name type="scientific">Rossellomorea vietnamensis</name>
    <dbReference type="NCBI Taxonomy" id="218284"/>
    <lineage>
        <taxon>Bacteria</taxon>
        <taxon>Bacillati</taxon>
        <taxon>Bacillota</taxon>
        <taxon>Bacilli</taxon>
        <taxon>Bacillales</taxon>
        <taxon>Bacillaceae</taxon>
        <taxon>Rossellomorea</taxon>
    </lineage>
</organism>
<sequence length="350" mass="39191">MKTIGRNDPCDCGSGKKYKKCCGNQTAVNIDDMILGELEILQAQAYDYIAVHNSEELENDYHRYFSEMAMMNKDQEIYEMAFLSWYGVTKKLEDGLSLIERFVEKQGKTVGRPQTLASLEKWKAPRLAAGIVTSAKGSELVIQDTVEGEIFNVKGANPEIVEGCFFIGILLQNGTTYLPFAQYFVYPGIAEICKDAMIEKMRKAGKDSVEEYLASDYLYLADHCFYLFTGKGEQKEAETEAVIEIEEKQSVGNPAYAEAVESMESFLKEQGEAPSSIEKAAKLLTQYFESESPKIRNPQIYSASIVEVIKADTDLKKDYLQKDLAEAFGVSANSISRRSKEMKKILLAAV</sequence>
<dbReference type="SUPFAM" id="SSF103642">
    <property type="entry name" value="Sec-C motif"/>
    <property type="match status" value="1"/>
</dbReference>
<evidence type="ECO:0008006" key="3">
    <source>
        <dbReference type="Google" id="ProtNLM"/>
    </source>
</evidence>
<evidence type="ECO:0000313" key="1">
    <source>
        <dbReference type="EMBL" id="TYS15205.1"/>
    </source>
</evidence>
<dbReference type="Pfam" id="PF02810">
    <property type="entry name" value="SEC-C"/>
    <property type="match status" value="1"/>
</dbReference>
<evidence type="ECO:0000313" key="2">
    <source>
        <dbReference type="Proteomes" id="UP000322267"/>
    </source>
</evidence>
<gene>
    <name evidence="1" type="ORF">FZC78_16250</name>
</gene>
<name>A0A5D4NLQ1_9BACI</name>
<proteinExistence type="predicted"/>
<protein>
    <recommendedName>
        <fullName evidence="3">SEC-C motif-containing protein</fullName>
    </recommendedName>
</protein>
<dbReference type="AlphaFoldDB" id="A0A5D4NLQ1"/>
<dbReference type="OrthoDB" id="6399948at2"/>
<dbReference type="Proteomes" id="UP000322267">
    <property type="component" value="Unassembled WGS sequence"/>
</dbReference>
<dbReference type="EMBL" id="VTEI01000009">
    <property type="protein sequence ID" value="TYS15205.1"/>
    <property type="molecule type" value="Genomic_DNA"/>
</dbReference>
<reference evidence="1 2" key="1">
    <citation type="submission" date="2019-08" db="EMBL/GenBank/DDBJ databases">
        <title>Bacillus genomes from the desert of Cuatro Cienegas, Coahuila.</title>
        <authorList>
            <person name="Olmedo-Alvarez G."/>
        </authorList>
    </citation>
    <scope>NUCLEOTIDE SEQUENCE [LARGE SCALE GENOMIC DNA]</scope>
    <source>
        <strain evidence="1 2">CH34_1T</strain>
    </source>
</reference>
<dbReference type="InterPro" id="IPR004027">
    <property type="entry name" value="SEC_C_motif"/>
</dbReference>
<accession>A0A5D4NLQ1</accession>